<name>D0KY95_HALNC</name>
<accession>D0KY95</accession>
<dbReference type="STRING" id="555778.Hneap_0564"/>
<dbReference type="AlphaFoldDB" id="D0KY95"/>
<dbReference type="SUPFAM" id="SSF55781">
    <property type="entry name" value="GAF domain-like"/>
    <property type="match status" value="1"/>
</dbReference>
<feature type="domain" description="GGDEF" evidence="2">
    <location>
        <begin position="203"/>
        <end position="337"/>
    </location>
</feature>
<dbReference type="SMART" id="SM00065">
    <property type="entry name" value="GAF"/>
    <property type="match status" value="1"/>
</dbReference>
<dbReference type="InterPro" id="IPR000160">
    <property type="entry name" value="GGDEF_dom"/>
</dbReference>
<dbReference type="HOGENOM" id="CLU_786722_0_0_6"/>
<dbReference type="Pfam" id="PF00990">
    <property type="entry name" value="GGDEF"/>
    <property type="match status" value="1"/>
</dbReference>
<dbReference type="InterPro" id="IPR029787">
    <property type="entry name" value="Nucleotide_cyclase"/>
</dbReference>
<evidence type="ECO:0000259" key="2">
    <source>
        <dbReference type="PROSITE" id="PS50887"/>
    </source>
</evidence>
<dbReference type="EMBL" id="CP001801">
    <property type="protein sequence ID" value="ACX95418.1"/>
    <property type="molecule type" value="Genomic_DNA"/>
</dbReference>
<dbReference type="InterPro" id="IPR003018">
    <property type="entry name" value="GAF"/>
</dbReference>
<dbReference type="SMART" id="SM00267">
    <property type="entry name" value="GGDEF"/>
    <property type="match status" value="1"/>
</dbReference>
<dbReference type="PANTHER" id="PTHR46663">
    <property type="entry name" value="DIGUANYLATE CYCLASE DGCT-RELATED"/>
    <property type="match status" value="1"/>
</dbReference>
<evidence type="ECO:0000256" key="1">
    <source>
        <dbReference type="ARBA" id="ARBA00001946"/>
    </source>
</evidence>
<dbReference type="CDD" id="cd01949">
    <property type="entry name" value="GGDEF"/>
    <property type="match status" value="1"/>
</dbReference>
<dbReference type="PANTHER" id="PTHR46663:SF4">
    <property type="entry name" value="DIGUANYLATE CYCLASE DGCT-RELATED"/>
    <property type="match status" value="1"/>
</dbReference>
<evidence type="ECO:0000313" key="4">
    <source>
        <dbReference type="Proteomes" id="UP000009102"/>
    </source>
</evidence>
<dbReference type="eggNOG" id="COG2199">
    <property type="taxonomic scope" value="Bacteria"/>
</dbReference>
<dbReference type="OrthoDB" id="9804951at2"/>
<dbReference type="eggNOG" id="COG2203">
    <property type="taxonomic scope" value="Bacteria"/>
</dbReference>
<organism evidence="3 4">
    <name type="scientific">Halothiobacillus neapolitanus (strain ATCC 23641 / DSM 15147 / CIP 104769 / NCIMB 8539 / c2)</name>
    <name type="common">Thiobacillus neapolitanus</name>
    <dbReference type="NCBI Taxonomy" id="555778"/>
    <lineage>
        <taxon>Bacteria</taxon>
        <taxon>Pseudomonadati</taxon>
        <taxon>Pseudomonadota</taxon>
        <taxon>Gammaproteobacteria</taxon>
        <taxon>Chromatiales</taxon>
        <taxon>Halothiobacillaceae</taxon>
        <taxon>Halothiobacillus</taxon>
    </lineage>
</organism>
<dbReference type="KEGG" id="hna:Hneap_0564"/>
<sequence length="342" mass="37694">MQEPLDLRDSDIVLLSILARETNLPRFFHIAANAAAKIVGADGAGLILPEGEKLKYRFFEGLPPQFVALSQHAFDRSTGVAGAALAQNHPLFIEDYPNSDLALPHFVESGLKASLSIPIRISDQIEAVLALSWFKPVGQSMSMRQLSLATLFGDFIGTALYRDKIEQHLNRLAHSDPLTGLPNRAGFYPLLDQAILRAQDGDRHVALAIIDIDHFKTVNDTLGHEFGDRLLMEISSRLAEALHREDKIARLGGDEIAILIESARHLKDLQDIVRRLSQALYLRIGRDGEYVRISGSIGVCEIHPKETRNQNTLMCAADSAMYQAKRAGGNCAVFSAPPQPDF</sequence>
<keyword evidence="4" id="KW-1185">Reference proteome</keyword>
<dbReference type="SUPFAM" id="SSF55073">
    <property type="entry name" value="Nucleotide cyclase"/>
    <property type="match status" value="1"/>
</dbReference>
<dbReference type="FunFam" id="3.30.70.270:FF:000001">
    <property type="entry name" value="Diguanylate cyclase domain protein"/>
    <property type="match status" value="1"/>
</dbReference>
<reference evidence="3 4" key="1">
    <citation type="submission" date="2009-10" db="EMBL/GenBank/DDBJ databases">
        <title>Complete sequence of Halothiobacillus neapolitanus c2.</title>
        <authorList>
            <consortium name="US DOE Joint Genome Institute"/>
            <person name="Lucas S."/>
            <person name="Copeland A."/>
            <person name="Lapidus A."/>
            <person name="Glavina del Rio T."/>
            <person name="Tice H."/>
            <person name="Bruce D."/>
            <person name="Goodwin L."/>
            <person name="Pitluck S."/>
            <person name="Davenport K."/>
            <person name="Brettin T."/>
            <person name="Detter J.C."/>
            <person name="Han C."/>
            <person name="Tapia R."/>
            <person name="Larimer F."/>
            <person name="Land M."/>
            <person name="Hauser L."/>
            <person name="Kyrpides N."/>
            <person name="Mikhailova N."/>
            <person name="Kerfeld C."/>
            <person name="Cannon G."/>
            <person name="Heinhort S."/>
        </authorList>
    </citation>
    <scope>NUCLEOTIDE SEQUENCE [LARGE SCALE GENOMIC DNA]</scope>
    <source>
        <strain evidence="4">ATCC 23641 / c2</strain>
    </source>
</reference>
<dbReference type="RefSeq" id="WP_012823454.1">
    <property type="nucleotide sequence ID" value="NC_013422.1"/>
</dbReference>
<dbReference type="NCBIfam" id="TIGR00254">
    <property type="entry name" value="GGDEF"/>
    <property type="match status" value="1"/>
</dbReference>
<evidence type="ECO:0000313" key="3">
    <source>
        <dbReference type="EMBL" id="ACX95418.1"/>
    </source>
</evidence>
<dbReference type="InterPro" id="IPR029016">
    <property type="entry name" value="GAF-like_dom_sf"/>
</dbReference>
<dbReference type="Gene3D" id="3.30.70.270">
    <property type="match status" value="1"/>
</dbReference>
<dbReference type="GO" id="GO:0003824">
    <property type="term" value="F:catalytic activity"/>
    <property type="evidence" value="ECO:0007669"/>
    <property type="project" value="UniProtKB-ARBA"/>
</dbReference>
<protein>
    <submittedName>
        <fullName evidence="3">Diguanylate cyclase with GAF sensor</fullName>
    </submittedName>
</protein>
<gene>
    <name evidence="3" type="ordered locus">Hneap_0564</name>
</gene>
<dbReference type="PROSITE" id="PS50887">
    <property type="entry name" value="GGDEF"/>
    <property type="match status" value="1"/>
</dbReference>
<dbReference type="InterPro" id="IPR043128">
    <property type="entry name" value="Rev_trsase/Diguanyl_cyclase"/>
</dbReference>
<dbReference type="Proteomes" id="UP000009102">
    <property type="component" value="Chromosome"/>
</dbReference>
<dbReference type="Pfam" id="PF13185">
    <property type="entry name" value="GAF_2"/>
    <property type="match status" value="1"/>
</dbReference>
<proteinExistence type="predicted"/>
<comment type="cofactor">
    <cofactor evidence="1">
        <name>Mg(2+)</name>
        <dbReference type="ChEBI" id="CHEBI:18420"/>
    </cofactor>
</comment>
<dbReference type="InterPro" id="IPR052163">
    <property type="entry name" value="DGC-Regulatory_Protein"/>
</dbReference>
<dbReference type="Gene3D" id="3.30.450.40">
    <property type="match status" value="1"/>
</dbReference>